<dbReference type="SMART" id="SM01317">
    <property type="entry name" value="SPOB_ab"/>
    <property type="match status" value="1"/>
</dbReference>
<keyword evidence="6" id="KW-1185">Reference proteome</keyword>
<evidence type="ECO:0000313" key="5">
    <source>
        <dbReference type="EMBL" id="OYD58059.1"/>
    </source>
</evidence>
<reference evidence="5 6" key="1">
    <citation type="submission" date="2017-07" db="EMBL/GenBank/DDBJ databases">
        <title>Fictibacillus sp. nov. GDSW-R2A3 Genome sequencing and assembly.</title>
        <authorList>
            <person name="Mayilraj S."/>
        </authorList>
    </citation>
    <scope>NUCLEOTIDE SEQUENCE [LARGE SCALE GENOMIC DNA]</scope>
    <source>
        <strain evidence="5 6">GDSW-R2A3</strain>
    </source>
</reference>
<evidence type="ECO:0000256" key="3">
    <source>
        <dbReference type="ARBA" id="ARBA00022777"/>
    </source>
</evidence>
<dbReference type="InterPro" id="IPR037100">
    <property type="entry name" value="Spo0B_C_sf"/>
</dbReference>
<keyword evidence="3" id="KW-0418">Kinase</keyword>
<dbReference type="GO" id="GO:0000155">
    <property type="term" value="F:phosphorelay sensor kinase activity"/>
    <property type="evidence" value="ECO:0007669"/>
    <property type="project" value="InterPro"/>
</dbReference>
<gene>
    <name evidence="5" type="ORF">CGZ90_09240</name>
</gene>
<dbReference type="InterPro" id="IPR016120">
    <property type="entry name" value="Sig_transdc_His_kin_SpoOB"/>
</dbReference>
<protein>
    <recommendedName>
        <fullName evidence="4">Sporulation initiation phosphotransferase B C-terminal domain-containing protein</fullName>
    </recommendedName>
</protein>
<dbReference type="Pfam" id="PF14689">
    <property type="entry name" value="SPOB_a"/>
    <property type="match status" value="1"/>
</dbReference>
<dbReference type="RefSeq" id="WP_094252105.1">
    <property type="nucleotide sequence ID" value="NZ_NOII01000002.1"/>
</dbReference>
<feature type="domain" description="Sporulation initiation phosphotransferase B C-terminal" evidence="4">
    <location>
        <begin position="59"/>
        <end position="160"/>
    </location>
</feature>
<dbReference type="EMBL" id="NOII01000002">
    <property type="protein sequence ID" value="OYD58059.1"/>
    <property type="molecule type" value="Genomic_DNA"/>
</dbReference>
<keyword evidence="1" id="KW-0597">Phosphoprotein</keyword>
<dbReference type="Gene3D" id="3.30.565.30">
    <property type="entry name" value="Sporulation initiation phosphotransferase B (SpoOB), C-terminal domain"/>
    <property type="match status" value="1"/>
</dbReference>
<dbReference type="SUPFAM" id="SSF55890">
    <property type="entry name" value="Sporulation response regulatory protein Spo0B"/>
    <property type="match status" value="1"/>
</dbReference>
<dbReference type="Gene3D" id="1.10.287.130">
    <property type="match status" value="1"/>
</dbReference>
<organism evidence="5 6">
    <name type="scientific">Fictibacillus aquaticus</name>
    <dbReference type="NCBI Taxonomy" id="2021314"/>
    <lineage>
        <taxon>Bacteria</taxon>
        <taxon>Bacillati</taxon>
        <taxon>Bacillota</taxon>
        <taxon>Bacilli</taxon>
        <taxon>Bacillales</taxon>
        <taxon>Fictibacillaceae</taxon>
        <taxon>Fictibacillus</taxon>
    </lineage>
</organism>
<sequence length="176" mass="20356">MADKWTPVELLRHARHDWLNQVQLIKANLSMNRPERVKEIIEEIIEASREEARLSNLKMPKFAEFLLLFNWNNNALRIKYSVESEQADLSEKDDILFHAASYIAEAIVPHLSGFDEPVLTISLDPEAMQTEFIFHGGLSGHDALSDKVKSYFLAHKSLKVIETYTKEKEFYTCISF</sequence>
<keyword evidence="2" id="KW-0808">Transferase</keyword>
<accession>A0A235FA54</accession>
<dbReference type="Pfam" id="PF14682">
    <property type="entry name" value="SPOB_ab"/>
    <property type="match status" value="1"/>
</dbReference>
<evidence type="ECO:0000256" key="2">
    <source>
        <dbReference type="ARBA" id="ARBA00022679"/>
    </source>
</evidence>
<dbReference type="AlphaFoldDB" id="A0A235FA54"/>
<dbReference type="InterPro" id="IPR016122">
    <property type="entry name" value="SpoOB_C"/>
</dbReference>
<comment type="caution">
    <text evidence="5">The sequence shown here is derived from an EMBL/GenBank/DDBJ whole genome shotgun (WGS) entry which is preliminary data.</text>
</comment>
<dbReference type="OrthoDB" id="2375606at2"/>
<proteinExistence type="predicted"/>
<name>A0A235FA54_9BACL</name>
<evidence type="ECO:0000256" key="1">
    <source>
        <dbReference type="ARBA" id="ARBA00022553"/>
    </source>
</evidence>
<dbReference type="Proteomes" id="UP000215059">
    <property type="component" value="Unassembled WGS sequence"/>
</dbReference>
<evidence type="ECO:0000259" key="4">
    <source>
        <dbReference type="SMART" id="SM01317"/>
    </source>
</evidence>
<evidence type="ECO:0000313" key="6">
    <source>
        <dbReference type="Proteomes" id="UP000215059"/>
    </source>
</evidence>
<dbReference type="InterPro" id="IPR039506">
    <property type="entry name" value="SPOB_a"/>
</dbReference>